<name>A0A1G5F809_9BACT</name>
<proteinExistence type="predicted"/>
<dbReference type="PANTHER" id="PTHR43356:SF2">
    <property type="entry name" value="PHOSPHATE ACETYLTRANSFERASE"/>
    <property type="match status" value="1"/>
</dbReference>
<evidence type="ECO:0000256" key="1">
    <source>
        <dbReference type="ARBA" id="ARBA00022679"/>
    </source>
</evidence>
<dbReference type="STRING" id="419481.SAMN05216233_107208"/>
<dbReference type="RefSeq" id="WP_092210851.1">
    <property type="nucleotide sequence ID" value="NZ_FMUX01000007.1"/>
</dbReference>
<dbReference type="InterPro" id="IPR011051">
    <property type="entry name" value="RmlC_Cupin_sf"/>
</dbReference>
<dbReference type="InterPro" id="IPR000595">
    <property type="entry name" value="cNMP-bd_dom"/>
</dbReference>
<dbReference type="Proteomes" id="UP000198870">
    <property type="component" value="Unassembled WGS sequence"/>
</dbReference>
<gene>
    <name evidence="4" type="ORF">SAMN05216233_107208</name>
</gene>
<keyword evidence="2" id="KW-0012">Acyltransferase</keyword>
<feature type="domain" description="Cyclic nucleotide-binding" evidence="3">
    <location>
        <begin position="125"/>
        <end position="153"/>
    </location>
</feature>
<dbReference type="EMBL" id="FMUX01000007">
    <property type="protein sequence ID" value="SCY35385.1"/>
    <property type="molecule type" value="Genomic_DNA"/>
</dbReference>
<keyword evidence="1 4" id="KW-0808">Transferase</keyword>
<dbReference type="AlphaFoldDB" id="A0A1G5F809"/>
<keyword evidence="5" id="KW-1185">Reference proteome</keyword>
<dbReference type="PROSITE" id="PS50042">
    <property type="entry name" value="CNMP_BINDING_3"/>
    <property type="match status" value="1"/>
</dbReference>
<dbReference type="Pfam" id="PF07883">
    <property type="entry name" value="Cupin_2"/>
    <property type="match status" value="1"/>
</dbReference>
<dbReference type="GO" id="GO:0016746">
    <property type="term" value="F:acyltransferase activity"/>
    <property type="evidence" value="ECO:0007669"/>
    <property type="project" value="UniProtKB-KW"/>
</dbReference>
<dbReference type="OrthoDB" id="5343295at2"/>
<evidence type="ECO:0000313" key="4">
    <source>
        <dbReference type="EMBL" id="SCY35385.1"/>
    </source>
</evidence>
<sequence>MDIGKHLKRYMAREGVSEAEAMEILGLGAGRFGELMDGELSLGVSDLLKLATLLKTDLPALLHGKEYRERKAIKTSVADRVVVRNERTLDYESLAPSYVGRSMEPFLVTIYRRDDAEVEVSRHDGEEFLFITQGTLKIVVDGEVNILEEGDSFYFDSSLPHSVNAVTEKVVLVSSIYKGESMVHRTRGRRMKAIIEAAKLLTRRNIVVISPDKTAISAINIAIEEEIIDKAYLVGKRAWIDERCQGELRFPAAYEYVEVAAEGDAFELEAARAGVDIIRKGLGHMIMKGKVNTNAFLKAILNRSQGIGTGRRLSLVGIFEVPGVDRLLMLTDPGINPELFVGDDVASGVDIVRNAIDVARSLGVARPKVALLDANEVPTDSIPTTVFERNLSEMTWEDADVAGPLSYDLALYESFVKAKGITGDPVAGKADILVVPYIATGNILYKSWAMTMGAEVANVVLGASAPIILTSRSDSDIVKFLTICASALYSRWLEERSS</sequence>
<protein>
    <submittedName>
        <fullName evidence="4">Phosphate butyryltransferase</fullName>
    </submittedName>
</protein>
<evidence type="ECO:0000259" key="3">
    <source>
        <dbReference type="PROSITE" id="PS50042"/>
    </source>
</evidence>
<evidence type="ECO:0000313" key="5">
    <source>
        <dbReference type="Proteomes" id="UP000198870"/>
    </source>
</evidence>
<dbReference type="PANTHER" id="PTHR43356">
    <property type="entry name" value="PHOSPHATE ACETYLTRANSFERASE"/>
    <property type="match status" value="1"/>
</dbReference>
<dbReference type="SUPFAM" id="SSF53659">
    <property type="entry name" value="Isocitrate/Isopropylmalate dehydrogenase-like"/>
    <property type="match status" value="1"/>
</dbReference>
<dbReference type="SUPFAM" id="SSF51182">
    <property type="entry name" value="RmlC-like cupins"/>
    <property type="match status" value="1"/>
</dbReference>
<dbReference type="Gene3D" id="2.60.120.10">
    <property type="entry name" value="Jelly Rolls"/>
    <property type="match status" value="1"/>
</dbReference>
<evidence type="ECO:0000256" key="2">
    <source>
        <dbReference type="ARBA" id="ARBA00023315"/>
    </source>
</evidence>
<dbReference type="Gene3D" id="3.40.718.10">
    <property type="entry name" value="Isopropylmalate Dehydrogenase"/>
    <property type="match status" value="1"/>
</dbReference>
<dbReference type="InterPro" id="IPR014710">
    <property type="entry name" value="RmlC-like_jellyroll"/>
</dbReference>
<accession>A0A1G5F809</accession>
<dbReference type="InterPro" id="IPR002505">
    <property type="entry name" value="PTA_PTB"/>
</dbReference>
<dbReference type="InterPro" id="IPR013096">
    <property type="entry name" value="Cupin_2"/>
</dbReference>
<dbReference type="Pfam" id="PF01515">
    <property type="entry name" value="PTA_PTB"/>
    <property type="match status" value="1"/>
</dbReference>
<organism evidence="4 5">
    <name type="scientific">Desulfoluna spongiiphila</name>
    <dbReference type="NCBI Taxonomy" id="419481"/>
    <lineage>
        <taxon>Bacteria</taxon>
        <taxon>Pseudomonadati</taxon>
        <taxon>Thermodesulfobacteriota</taxon>
        <taxon>Desulfobacteria</taxon>
        <taxon>Desulfobacterales</taxon>
        <taxon>Desulfolunaceae</taxon>
        <taxon>Desulfoluna</taxon>
    </lineage>
</organism>
<reference evidence="4 5" key="1">
    <citation type="submission" date="2016-10" db="EMBL/GenBank/DDBJ databases">
        <authorList>
            <person name="de Groot N.N."/>
        </authorList>
    </citation>
    <scope>NUCLEOTIDE SEQUENCE [LARGE SCALE GENOMIC DNA]</scope>
    <source>
        <strain evidence="4 5">AA1</strain>
    </source>
</reference>
<dbReference type="CDD" id="cd02209">
    <property type="entry name" value="cupin_XRE_C"/>
    <property type="match status" value="1"/>
</dbReference>
<dbReference type="InterPro" id="IPR050500">
    <property type="entry name" value="Phos_Acetyltrans/Butyryltrans"/>
</dbReference>